<dbReference type="OrthoDB" id="3584570at2"/>
<reference evidence="16 17" key="1">
    <citation type="submission" date="2016-04" db="EMBL/GenBank/DDBJ databases">
        <title>Complete genome sequence of Dietzia lutea YIM 80766T, a strain isolated from desert soil in Egypt.</title>
        <authorList>
            <person name="Zhao J."/>
            <person name="Hu B."/>
            <person name="Geng S."/>
            <person name="Nie Y."/>
            <person name="Tang Y."/>
        </authorList>
    </citation>
    <scope>NUCLEOTIDE SEQUENCE [LARGE SCALE GENOMIC DNA]</scope>
    <source>
        <strain evidence="16 17">YIM 80766</strain>
    </source>
</reference>
<feature type="region of interest" description="Disordered" evidence="11">
    <location>
        <begin position="1"/>
        <end position="20"/>
    </location>
</feature>
<dbReference type="RefSeq" id="WP_108846184.1">
    <property type="nucleotide sequence ID" value="NZ_CP015449.1"/>
</dbReference>
<evidence type="ECO:0000313" key="17">
    <source>
        <dbReference type="Proteomes" id="UP000244928"/>
    </source>
</evidence>
<protein>
    <submittedName>
        <fullName evidence="16">Arabinosyltransferase</fullName>
    </submittedName>
</protein>
<evidence type="ECO:0000313" key="16">
    <source>
        <dbReference type="EMBL" id="AWH90919.1"/>
    </source>
</evidence>
<keyword evidence="6 16" id="KW-0808">Transferase</keyword>
<dbReference type="GO" id="GO:0071555">
    <property type="term" value="P:cell wall organization"/>
    <property type="evidence" value="ECO:0007669"/>
    <property type="project" value="UniProtKB-KW"/>
</dbReference>
<comment type="similarity">
    <text evidence="3">Belongs to the emb family.</text>
</comment>
<keyword evidence="8 12" id="KW-1133">Transmembrane helix</keyword>
<keyword evidence="4" id="KW-1003">Cell membrane</keyword>
<dbReference type="Pfam" id="PF04602">
    <property type="entry name" value="Arabinose_trans"/>
    <property type="match status" value="1"/>
</dbReference>
<evidence type="ECO:0000259" key="14">
    <source>
        <dbReference type="Pfam" id="PF14896"/>
    </source>
</evidence>
<dbReference type="Gene3D" id="3.40.190.160">
    <property type="match status" value="1"/>
</dbReference>
<dbReference type="InterPro" id="IPR027451">
    <property type="entry name" value="EmbABC_dom1"/>
</dbReference>
<evidence type="ECO:0000256" key="7">
    <source>
        <dbReference type="ARBA" id="ARBA00022692"/>
    </source>
</evidence>
<feature type="transmembrane region" description="Helical" evidence="12">
    <location>
        <begin position="607"/>
        <end position="624"/>
    </location>
</feature>
<keyword evidence="5" id="KW-0328">Glycosyltransferase</keyword>
<evidence type="ECO:0000256" key="12">
    <source>
        <dbReference type="SAM" id="Phobius"/>
    </source>
</evidence>
<proteinExistence type="inferred from homology"/>
<gene>
    <name evidence="16" type="ORF">A6035_00565</name>
</gene>
<feature type="domain" description="Arabinosyltransferase C-terminal" evidence="14">
    <location>
        <begin position="701"/>
        <end position="1084"/>
    </location>
</feature>
<evidence type="ECO:0000259" key="13">
    <source>
        <dbReference type="Pfam" id="PF04602"/>
    </source>
</evidence>
<comment type="function">
    <text evidence="1">Arabinosyl transferase responsible for the polymerization of arabinose into the arabinan of arabinogalactan.</text>
</comment>
<dbReference type="Gene3D" id="2.60.120.610">
    <property type="entry name" value="arabinofuranosyltransferase like domain"/>
    <property type="match status" value="1"/>
</dbReference>
<evidence type="ECO:0000256" key="9">
    <source>
        <dbReference type="ARBA" id="ARBA00023136"/>
    </source>
</evidence>
<comment type="subcellular location">
    <subcellularLocation>
        <location evidence="2">Cell membrane</location>
        <topology evidence="2">Multi-pass membrane protein</topology>
    </subcellularLocation>
</comment>
<feature type="transmembrane region" description="Helical" evidence="12">
    <location>
        <begin position="688"/>
        <end position="709"/>
    </location>
</feature>
<sequence>MRVSDNDAGEADSLQPQQGSGTPRLIAVVSAVVGILASIAIPFLPVQQTEAKVVWPQNNSLAGVTAPLVSYSPTDLRVFIPCASVSELAGGDGGVLVSTAPVGAPEPGRALTARVVVGDGTNARLEVISRHTILLSTPAGSLSGTDCAVSISSTPTETVAGVTGGGPADTEQVFNRDLRPQMVGVFSDLDGEAHDGLRVEATLDTRFTTSPTAVKLTIMAVAVLATAFALWALHRLDMVDGRRSRRVLPSLRWSFTRIDAVVVGTLGLWHVIGANTSDDGYQLGMARAAGEAGYMANYFRWFAVPEAPFGTPFYDVLAWMTEISTASVWMRLPALVAGLVAWWLLTRKVAPRLGAAASRSTSLPMWTGAIVFLACWLPFNNGLRPEPIVAAGVLSAWYLVERAIATHRLFPAAAAILVSALTVTAGPSGLICFAALLAGAGPIARIIFDRVRTQGYLPLVLPLTSAGLVILTAIFADQTLAAILEMQRVHTIPPSEPWFNEFRRYQWLLEDSVDGSLARRFAVLTMVLCLVTVTLALLRRSGRIPGIAAGPARRIVGTTVGAMVLMMFVPTKWTHHFGIYAGLTASVAIITAVAVSPAVMRSRRNRAFFAAAVAGVVAVSFAGRNGWWYVSSWGVPWFDKPPSIAGHGFAVTFLAVAAIFLAVAAWFHIHPVASTRTDPPSRWWSIPILSVAAAAMVLFEVLSLAKAAVSQFPAYSIGRSNIDALSGSPCGLANDVLLELDPNASMLRPISGDVGAGLSAGRSEGFGPNGVVADLTPDEDKLPAGTANTVDISDTDEQKASGTAGTEGGFGGEGVNGSTVALPFGLNPATTPILGSVGGSGPTAVTSEWYHLPEPDAAGSRGEIVSIAAAGRIRSVDSDGVETYGQKLELEYGALAPDGSVTTLGAALPIDIGPSPSWRNLRVPLDQLPFEANVVRIVAADSDIHEDQWLAFTPPRVPKTQVLQDVLGSSTPVLLDWAVGLNFPCQDQMLHANGVAVVPEYRISPDHDGALITSLWQDRHGGGPLGWTEMLLSARTIPSYLSNDWSRDWGSVEQFEQIDREAEPAQLDTATTTRFGMWTPGPINTSS</sequence>
<dbReference type="Proteomes" id="UP000244928">
    <property type="component" value="Chromosome"/>
</dbReference>
<feature type="transmembrane region" description="Helical" evidence="12">
    <location>
        <begin position="357"/>
        <end position="379"/>
    </location>
</feature>
<dbReference type="Pfam" id="PF17689">
    <property type="entry name" value="Arabino_trans_N"/>
    <property type="match status" value="1"/>
</dbReference>
<dbReference type="Pfam" id="PF14896">
    <property type="entry name" value="Arabino_trans_C"/>
    <property type="match status" value="1"/>
</dbReference>
<evidence type="ECO:0000256" key="1">
    <source>
        <dbReference type="ARBA" id="ARBA00003001"/>
    </source>
</evidence>
<evidence type="ECO:0000256" key="3">
    <source>
        <dbReference type="ARBA" id="ARBA00008195"/>
    </source>
</evidence>
<feature type="transmembrane region" description="Helical" evidence="12">
    <location>
        <begin position="254"/>
        <end position="272"/>
    </location>
</feature>
<dbReference type="InterPro" id="IPR040920">
    <property type="entry name" value="Arabino_trans_N"/>
</dbReference>
<dbReference type="EMBL" id="CP015449">
    <property type="protein sequence ID" value="AWH90919.1"/>
    <property type="molecule type" value="Genomic_DNA"/>
</dbReference>
<evidence type="ECO:0000256" key="2">
    <source>
        <dbReference type="ARBA" id="ARBA00004651"/>
    </source>
</evidence>
<dbReference type="GO" id="GO:0052636">
    <property type="term" value="F:arabinosyltransferase activity"/>
    <property type="evidence" value="ECO:0007669"/>
    <property type="project" value="InterPro"/>
</dbReference>
<dbReference type="KEGG" id="dlu:A6035_00565"/>
<feature type="region of interest" description="Disordered" evidence="11">
    <location>
        <begin position="774"/>
        <end position="812"/>
    </location>
</feature>
<dbReference type="InterPro" id="IPR042486">
    <property type="entry name" value="Arabino_trans_C_2"/>
</dbReference>
<dbReference type="Gene3D" id="2.60.120.940">
    <property type="entry name" value="EmbC, C-terminal domain, subdomain 2"/>
    <property type="match status" value="1"/>
</dbReference>
<evidence type="ECO:0000256" key="6">
    <source>
        <dbReference type="ARBA" id="ARBA00022679"/>
    </source>
</evidence>
<feature type="transmembrane region" description="Helical" evidence="12">
    <location>
        <begin position="213"/>
        <end position="233"/>
    </location>
</feature>
<keyword evidence="10" id="KW-0961">Cell wall biogenesis/degradation</keyword>
<feature type="transmembrane region" description="Helical" evidence="12">
    <location>
        <begin position="416"/>
        <end position="444"/>
    </location>
</feature>
<dbReference type="InterPro" id="IPR032731">
    <property type="entry name" value="Arabino_trans_C"/>
</dbReference>
<keyword evidence="7 12" id="KW-0812">Transmembrane</keyword>
<feature type="transmembrane region" description="Helical" evidence="12">
    <location>
        <begin position="328"/>
        <end position="345"/>
    </location>
</feature>
<dbReference type="AlphaFoldDB" id="A0A2S1R3Q1"/>
<feature type="domain" description="Arabinosyltransferas concanavalin like" evidence="15">
    <location>
        <begin position="47"/>
        <end position="206"/>
    </location>
</feature>
<keyword evidence="17" id="KW-1185">Reference proteome</keyword>
<dbReference type="InterPro" id="IPR007680">
    <property type="entry name" value="Arabino_trans_central"/>
</dbReference>
<feature type="transmembrane region" description="Helical" evidence="12">
    <location>
        <begin position="456"/>
        <end position="476"/>
    </location>
</feature>
<dbReference type="GO" id="GO:0071766">
    <property type="term" value="P:Actinobacterium-type cell wall biogenesis"/>
    <property type="evidence" value="ECO:0007669"/>
    <property type="project" value="InterPro"/>
</dbReference>
<feature type="transmembrane region" description="Helical" evidence="12">
    <location>
        <begin position="644"/>
        <end position="667"/>
    </location>
</feature>
<organism evidence="16 17">
    <name type="scientific">Dietzia lutea</name>
    <dbReference type="NCBI Taxonomy" id="546160"/>
    <lineage>
        <taxon>Bacteria</taxon>
        <taxon>Bacillati</taxon>
        <taxon>Actinomycetota</taxon>
        <taxon>Actinomycetes</taxon>
        <taxon>Mycobacteriales</taxon>
        <taxon>Dietziaceae</taxon>
        <taxon>Dietzia</taxon>
    </lineage>
</organism>
<evidence type="ECO:0000256" key="5">
    <source>
        <dbReference type="ARBA" id="ARBA00022676"/>
    </source>
</evidence>
<keyword evidence="9 12" id="KW-0472">Membrane</keyword>
<evidence type="ECO:0000256" key="10">
    <source>
        <dbReference type="ARBA" id="ARBA00023316"/>
    </source>
</evidence>
<evidence type="ECO:0000256" key="8">
    <source>
        <dbReference type="ARBA" id="ARBA00022989"/>
    </source>
</evidence>
<evidence type="ECO:0000256" key="11">
    <source>
        <dbReference type="SAM" id="MobiDB-lite"/>
    </source>
</evidence>
<feature type="transmembrane region" description="Helical" evidence="12">
    <location>
        <begin position="517"/>
        <end position="539"/>
    </location>
</feature>
<evidence type="ECO:0000256" key="4">
    <source>
        <dbReference type="ARBA" id="ARBA00022475"/>
    </source>
</evidence>
<dbReference type="GO" id="GO:0005886">
    <property type="term" value="C:plasma membrane"/>
    <property type="evidence" value="ECO:0007669"/>
    <property type="project" value="UniProtKB-SubCell"/>
</dbReference>
<feature type="transmembrane region" description="Helical" evidence="12">
    <location>
        <begin position="577"/>
        <end position="595"/>
    </location>
</feature>
<name>A0A2S1R3Q1_9ACTN</name>
<evidence type="ECO:0000259" key="15">
    <source>
        <dbReference type="Pfam" id="PF17689"/>
    </source>
</evidence>
<feature type="transmembrane region" description="Helical" evidence="12">
    <location>
        <begin position="551"/>
        <end position="571"/>
    </location>
</feature>
<feature type="transmembrane region" description="Helical" evidence="12">
    <location>
        <begin position="25"/>
        <end position="44"/>
    </location>
</feature>
<feature type="domain" description="Arabinofuranosyltransferase central" evidence="13">
    <location>
        <begin position="210"/>
        <end position="669"/>
    </location>
</feature>
<accession>A0A2S1R3Q1</accession>